<dbReference type="PANTHER" id="PTHR36456:SF1">
    <property type="entry name" value="UPF0232 PROTEIN SCO3875"/>
    <property type="match status" value="1"/>
</dbReference>
<comment type="caution">
    <text evidence="2">The sequence shown here is derived from an EMBL/GenBank/DDBJ whole genome shotgun (WGS) entry which is preliminary data.</text>
</comment>
<feature type="region of interest" description="Disordered" evidence="1">
    <location>
        <begin position="157"/>
        <end position="181"/>
    </location>
</feature>
<dbReference type="PANTHER" id="PTHR36456">
    <property type="entry name" value="UPF0232 PROTEIN SCO3875"/>
    <property type="match status" value="1"/>
</dbReference>
<protein>
    <submittedName>
        <fullName evidence="2">DUF721 domain-containing protein</fullName>
    </submittedName>
</protein>
<sequence>MDNGGASGASGVSDEVPATPPEEVARAALNRAKAAARAKGLRPGSPARRSPLAEPRKESQGPNARDPQLLGSVVGRLLREKGWTQDVSVGGVMGRWRDVVGDDVAEHCTPVTFEERVLVVRADSTAWATQLRMLVPNLLRRMAEEIGEGVVEEVSVLGPAGPGFRRGPRSVRGPGPRDTFG</sequence>
<evidence type="ECO:0000313" key="2">
    <source>
        <dbReference type="EMBL" id="MBL0887363.1"/>
    </source>
</evidence>
<organism evidence="2 3">
    <name type="scientific">Myceligenerans indicum</name>
    <dbReference type="NCBI Taxonomy" id="2593663"/>
    <lineage>
        <taxon>Bacteria</taxon>
        <taxon>Bacillati</taxon>
        <taxon>Actinomycetota</taxon>
        <taxon>Actinomycetes</taxon>
        <taxon>Micrococcales</taxon>
        <taxon>Promicromonosporaceae</taxon>
        <taxon>Myceligenerans</taxon>
    </lineage>
</organism>
<accession>A0ABS1LMF8</accession>
<dbReference type="Proteomes" id="UP000675409">
    <property type="component" value="Unassembled WGS sequence"/>
</dbReference>
<dbReference type="RefSeq" id="WP_201848366.1">
    <property type="nucleotide sequence ID" value="NZ_JABBYC010000026.1"/>
</dbReference>
<evidence type="ECO:0000256" key="1">
    <source>
        <dbReference type="SAM" id="MobiDB-lite"/>
    </source>
</evidence>
<feature type="region of interest" description="Disordered" evidence="1">
    <location>
        <begin position="1"/>
        <end position="70"/>
    </location>
</feature>
<name>A0ABS1LMF8_9MICO</name>
<dbReference type="Pfam" id="PF05258">
    <property type="entry name" value="DciA"/>
    <property type="match status" value="1"/>
</dbReference>
<keyword evidence="3" id="KW-1185">Reference proteome</keyword>
<evidence type="ECO:0000313" key="3">
    <source>
        <dbReference type="Proteomes" id="UP000675409"/>
    </source>
</evidence>
<gene>
    <name evidence="2" type="ORF">HGK34_13930</name>
</gene>
<reference evidence="2 3" key="1">
    <citation type="journal article" date="2021" name="Arch. Microbiol.">
        <title>Myceligenerans indicum sp. nov., an actinobacterium isolated from mangrove sediment of Sundarbans, India.</title>
        <authorList>
            <person name="Asha K."/>
            <person name="Bhadury P."/>
        </authorList>
    </citation>
    <scope>NUCLEOTIDE SEQUENCE [LARGE SCALE GENOMIC DNA]</scope>
    <source>
        <strain evidence="2 3">I2</strain>
    </source>
</reference>
<dbReference type="InterPro" id="IPR007922">
    <property type="entry name" value="DciA-like"/>
</dbReference>
<dbReference type="EMBL" id="JABBYC010000026">
    <property type="protein sequence ID" value="MBL0887363.1"/>
    <property type="molecule type" value="Genomic_DNA"/>
</dbReference>
<proteinExistence type="predicted"/>